<protein>
    <submittedName>
        <fullName evidence="1">Uncharacterized protein</fullName>
    </submittedName>
</protein>
<gene>
    <name evidence="1" type="ORF">SPIL2461_LOCUS16305</name>
</gene>
<reference evidence="1" key="1">
    <citation type="submission" date="2021-02" db="EMBL/GenBank/DDBJ databases">
        <authorList>
            <person name="Dougan E. K."/>
            <person name="Rhodes N."/>
            <person name="Thang M."/>
            <person name="Chan C."/>
        </authorList>
    </citation>
    <scope>NUCLEOTIDE SEQUENCE</scope>
</reference>
<sequence>MNNSTDALVRLWRMCVTSQGNCPEQGLQWDRLRQVMEGLPMARCEALRANSVDDILTYHFGDTLNYVNFTLFWRGMEALLQTAGVFNNGGFDESTLEVIASLRQFRDEVLELLNGRDDECSVRELRNLYCERLRGGGLWDHAVIPYWEEKLQQLPKDDEMVSADEISAAMLQWLEDLLGYGEASEAHLINNRWR</sequence>
<accession>A0A812V7S7</accession>
<dbReference type="EMBL" id="CAJNIZ010042247">
    <property type="protein sequence ID" value="CAE7622519.1"/>
    <property type="molecule type" value="Genomic_DNA"/>
</dbReference>
<dbReference type="Proteomes" id="UP000649617">
    <property type="component" value="Unassembled WGS sequence"/>
</dbReference>
<dbReference type="OrthoDB" id="411537at2759"/>
<keyword evidence="2" id="KW-1185">Reference proteome</keyword>
<name>A0A812V7S7_SYMPI</name>
<proteinExistence type="predicted"/>
<evidence type="ECO:0000313" key="2">
    <source>
        <dbReference type="Proteomes" id="UP000649617"/>
    </source>
</evidence>
<organism evidence="1 2">
    <name type="scientific">Symbiodinium pilosum</name>
    <name type="common">Dinoflagellate</name>
    <dbReference type="NCBI Taxonomy" id="2952"/>
    <lineage>
        <taxon>Eukaryota</taxon>
        <taxon>Sar</taxon>
        <taxon>Alveolata</taxon>
        <taxon>Dinophyceae</taxon>
        <taxon>Suessiales</taxon>
        <taxon>Symbiodiniaceae</taxon>
        <taxon>Symbiodinium</taxon>
    </lineage>
</organism>
<evidence type="ECO:0000313" key="1">
    <source>
        <dbReference type="EMBL" id="CAE7622519.1"/>
    </source>
</evidence>
<dbReference type="AlphaFoldDB" id="A0A812V7S7"/>
<comment type="caution">
    <text evidence="1">The sequence shown here is derived from an EMBL/GenBank/DDBJ whole genome shotgun (WGS) entry which is preliminary data.</text>
</comment>